<keyword evidence="1" id="KW-0812">Transmembrane</keyword>
<feature type="transmembrane region" description="Helical" evidence="1">
    <location>
        <begin position="60"/>
        <end position="81"/>
    </location>
</feature>
<gene>
    <name evidence="2" type="ORF">AALA52_03530</name>
</gene>
<evidence type="ECO:0000313" key="3">
    <source>
        <dbReference type="Proteomes" id="UP001565283"/>
    </source>
</evidence>
<protein>
    <submittedName>
        <fullName evidence="2">Uncharacterized protein</fullName>
    </submittedName>
</protein>
<keyword evidence="1" id="KW-1133">Transmembrane helix</keyword>
<dbReference type="EMBL" id="JBCLSH010000008">
    <property type="protein sequence ID" value="MEY8443316.1"/>
    <property type="molecule type" value="Genomic_DNA"/>
</dbReference>
<keyword evidence="3" id="KW-1185">Reference proteome</keyword>
<dbReference type="Proteomes" id="UP001565283">
    <property type="component" value="Unassembled WGS sequence"/>
</dbReference>
<proteinExistence type="predicted"/>
<comment type="caution">
    <text evidence="2">The sequence shown here is derived from an EMBL/GenBank/DDBJ whole genome shotgun (WGS) entry which is preliminary data.</text>
</comment>
<evidence type="ECO:0000313" key="2">
    <source>
        <dbReference type="EMBL" id="MEY8443316.1"/>
    </source>
</evidence>
<keyword evidence="1" id="KW-0472">Membrane</keyword>
<evidence type="ECO:0000256" key="1">
    <source>
        <dbReference type="SAM" id="Phobius"/>
    </source>
</evidence>
<sequence>MADLNSVGEKKLSETALKVFRLQKKKNFWLTVLVIEVIFIIIALWGLIKNIITNKINGPFTGTIILWIIILCISYLTYFMYKKNYNAYNLEVTPQIKDEIFRYLSKKVEKNKRKTYTNRQIMEERNAKIKIPQEHLSVPDYNIIDTLNVGIFPSLKILKMSNGLYSIGEEHNLSFQKYIWNGKRVKTISKTNTKGRKGKTLTGAIVGSTINPAGAIVGGLVGASGKRKSTTEEIEYEKSSKITFIFKTKMGDTKSYSCNIKSDKIHDIEVFFS</sequence>
<reference evidence="2 3" key="1">
    <citation type="submission" date="2024-03" db="EMBL/GenBank/DDBJ databases">
        <title>Mouse gut bacterial collection (mGBC) of GemPharmatech.</title>
        <authorList>
            <person name="He Y."/>
            <person name="Dong L."/>
            <person name="Wu D."/>
            <person name="Gao X."/>
            <person name="Lin Z."/>
        </authorList>
    </citation>
    <scope>NUCLEOTIDE SEQUENCE [LARGE SCALE GENOMIC DNA]</scope>
    <source>
        <strain evidence="2 3">61-15</strain>
    </source>
</reference>
<dbReference type="RefSeq" id="WP_369948032.1">
    <property type="nucleotide sequence ID" value="NZ_JBCLSH010000008.1"/>
</dbReference>
<organism evidence="2 3">
    <name type="scientific">Lactococcus ileimucosae</name>
    <dbReference type="NCBI Taxonomy" id="2941329"/>
    <lineage>
        <taxon>Bacteria</taxon>
        <taxon>Bacillati</taxon>
        <taxon>Bacillota</taxon>
        <taxon>Bacilli</taxon>
        <taxon>Lactobacillales</taxon>
        <taxon>Streptococcaceae</taxon>
        <taxon>Lactococcus</taxon>
    </lineage>
</organism>
<name>A0ABV4D183_9LACT</name>
<accession>A0ABV4D183</accession>
<feature type="transmembrane region" description="Helical" evidence="1">
    <location>
        <begin position="28"/>
        <end position="48"/>
    </location>
</feature>